<accession>A0ABS4V139</accession>
<sequence length="175" mass="19379">MPKDSPIADVVMHPARLRIIQQLGGRELTTTQLREALPEITQATLYRHVAALLDAGILAVVAERRVRGTTERTLALGERLAIADLDEIRAMDAAQLRTSFLTFLGLVGETFDNFLAAEDQELRDYLGFGMGQLYVADGDLPALQNQLNEVLAPYRQERPNTRRVALATILIPEAD</sequence>
<dbReference type="InterPro" id="IPR011991">
    <property type="entry name" value="ArsR-like_HTH"/>
</dbReference>
<evidence type="ECO:0000313" key="3">
    <source>
        <dbReference type="Proteomes" id="UP000755585"/>
    </source>
</evidence>
<dbReference type="InterPro" id="IPR036390">
    <property type="entry name" value="WH_DNA-bd_sf"/>
</dbReference>
<name>A0ABS4V139_9ACTN</name>
<dbReference type="EMBL" id="JAGINT010000002">
    <property type="protein sequence ID" value="MBP2357506.1"/>
    <property type="molecule type" value="Genomic_DNA"/>
</dbReference>
<dbReference type="CDD" id="cd00090">
    <property type="entry name" value="HTH_ARSR"/>
    <property type="match status" value="1"/>
</dbReference>
<feature type="domain" description="HTH arsR-type" evidence="1">
    <location>
        <begin position="10"/>
        <end position="87"/>
    </location>
</feature>
<dbReference type="RefSeq" id="WP_209699857.1">
    <property type="nucleotide sequence ID" value="NZ_BAAAVU010000018.1"/>
</dbReference>
<dbReference type="Proteomes" id="UP000755585">
    <property type="component" value="Unassembled WGS sequence"/>
</dbReference>
<evidence type="ECO:0000313" key="2">
    <source>
        <dbReference type="EMBL" id="MBP2357506.1"/>
    </source>
</evidence>
<dbReference type="SUPFAM" id="SSF46785">
    <property type="entry name" value="Winged helix' DNA-binding domain"/>
    <property type="match status" value="1"/>
</dbReference>
<organism evidence="2 3">
    <name type="scientific">Kribbella aluminosa</name>
    <dbReference type="NCBI Taxonomy" id="416017"/>
    <lineage>
        <taxon>Bacteria</taxon>
        <taxon>Bacillati</taxon>
        <taxon>Actinomycetota</taxon>
        <taxon>Actinomycetes</taxon>
        <taxon>Propionibacteriales</taxon>
        <taxon>Kribbellaceae</taxon>
        <taxon>Kribbella</taxon>
    </lineage>
</organism>
<protein>
    <submittedName>
        <fullName evidence="2">DNA-binding transcriptional ArsR family regulator</fullName>
    </submittedName>
</protein>
<keyword evidence="3" id="KW-1185">Reference proteome</keyword>
<proteinExistence type="predicted"/>
<dbReference type="Pfam" id="PF12840">
    <property type="entry name" value="HTH_20"/>
    <property type="match status" value="1"/>
</dbReference>
<dbReference type="Gene3D" id="6.10.140.2180">
    <property type="match status" value="1"/>
</dbReference>
<dbReference type="Gene3D" id="1.10.10.10">
    <property type="entry name" value="Winged helix-like DNA-binding domain superfamily/Winged helix DNA-binding domain"/>
    <property type="match status" value="1"/>
</dbReference>
<gene>
    <name evidence="2" type="ORF">JOF29_008616</name>
</gene>
<dbReference type="InterPro" id="IPR001845">
    <property type="entry name" value="HTH_ArsR_DNA-bd_dom"/>
</dbReference>
<comment type="caution">
    <text evidence="2">The sequence shown here is derived from an EMBL/GenBank/DDBJ whole genome shotgun (WGS) entry which is preliminary data.</text>
</comment>
<keyword evidence="2" id="KW-0238">DNA-binding</keyword>
<reference evidence="2 3" key="1">
    <citation type="submission" date="2021-03" db="EMBL/GenBank/DDBJ databases">
        <title>Sequencing the genomes of 1000 actinobacteria strains.</title>
        <authorList>
            <person name="Klenk H.-P."/>
        </authorList>
    </citation>
    <scope>NUCLEOTIDE SEQUENCE [LARGE SCALE GENOMIC DNA]</scope>
    <source>
        <strain evidence="2 3">DSM 18824</strain>
    </source>
</reference>
<dbReference type="SMART" id="SM00418">
    <property type="entry name" value="HTH_ARSR"/>
    <property type="match status" value="1"/>
</dbReference>
<dbReference type="InterPro" id="IPR036388">
    <property type="entry name" value="WH-like_DNA-bd_sf"/>
</dbReference>
<dbReference type="GO" id="GO:0003677">
    <property type="term" value="F:DNA binding"/>
    <property type="evidence" value="ECO:0007669"/>
    <property type="project" value="UniProtKB-KW"/>
</dbReference>
<evidence type="ECO:0000259" key="1">
    <source>
        <dbReference type="SMART" id="SM00418"/>
    </source>
</evidence>